<organism evidence="2 3">
    <name type="scientific">Rickenella mellea</name>
    <dbReference type="NCBI Taxonomy" id="50990"/>
    <lineage>
        <taxon>Eukaryota</taxon>
        <taxon>Fungi</taxon>
        <taxon>Dikarya</taxon>
        <taxon>Basidiomycota</taxon>
        <taxon>Agaricomycotina</taxon>
        <taxon>Agaricomycetes</taxon>
        <taxon>Hymenochaetales</taxon>
        <taxon>Rickenellaceae</taxon>
        <taxon>Rickenella</taxon>
    </lineage>
</organism>
<evidence type="ECO:0000313" key="2">
    <source>
        <dbReference type="EMBL" id="TDL21855.1"/>
    </source>
</evidence>
<feature type="chain" id="PRO_5021359167" description="Ricin B lectin domain-containing protein" evidence="1">
    <location>
        <begin position="22"/>
        <end position="409"/>
    </location>
</feature>
<dbReference type="OrthoDB" id="2961384at2759"/>
<accession>A0A4Y7Q333</accession>
<reference evidence="2 3" key="1">
    <citation type="submission" date="2018-06" db="EMBL/GenBank/DDBJ databases">
        <title>A transcriptomic atlas of mushroom development highlights an independent origin of complex multicellularity.</title>
        <authorList>
            <consortium name="DOE Joint Genome Institute"/>
            <person name="Krizsan K."/>
            <person name="Almasi E."/>
            <person name="Merenyi Z."/>
            <person name="Sahu N."/>
            <person name="Viragh M."/>
            <person name="Koszo T."/>
            <person name="Mondo S."/>
            <person name="Kiss B."/>
            <person name="Balint B."/>
            <person name="Kues U."/>
            <person name="Barry K."/>
            <person name="Hegedus J.C."/>
            <person name="Henrissat B."/>
            <person name="Johnson J."/>
            <person name="Lipzen A."/>
            <person name="Ohm R."/>
            <person name="Nagy I."/>
            <person name="Pangilinan J."/>
            <person name="Yan J."/>
            <person name="Xiong Y."/>
            <person name="Grigoriev I.V."/>
            <person name="Hibbett D.S."/>
            <person name="Nagy L.G."/>
        </authorList>
    </citation>
    <scope>NUCLEOTIDE SEQUENCE [LARGE SCALE GENOMIC DNA]</scope>
    <source>
        <strain evidence="2 3">SZMC22713</strain>
    </source>
</reference>
<proteinExistence type="predicted"/>
<dbReference type="InterPro" id="IPR035992">
    <property type="entry name" value="Ricin_B-like_lectins"/>
</dbReference>
<gene>
    <name evidence="2" type="ORF">BD410DRAFT_898673</name>
</gene>
<dbReference type="VEuPathDB" id="FungiDB:BD410DRAFT_898673"/>
<protein>
    <recommendedName>
        <fullName evidence="4">Ricin B lectin domain-containing protein</fullName>
    </recommendedName>
</protein>
<dbReference type="Gene3D" id="2.80.10.50">
    <property type="match status" value="1"/>
</dbReference>
<evidence type="ECO:0000256" key="1">
    <source>
        <dbReference type="SAM" id="SignalP"/>
    </source>
</evidence>
<keyword evidence="3" id="KW-1185">Reference proteome</keyword>
<dbReference type="Proteomes" id="UP000294933">
    <property type="component" value="Unassembled WGS sequence"/>
</dbReference>
<dbReference type="AlphaFoldDB" id="A0A4Y7Q333"/>
<evidence type="ECO:0008006" key="4">
    <source>
        <dbReference type="Google" id="ProtNLM"/>
    </source>
</evidence>
<evidence type="ECO:0000313" key="3">
    <source>
        <dbReference type="Proteomes" id="UP000294933"/>
    </source>
</evidence>
<keyword evidence="1" id="KW-0732">Signal</keyword>
<dbReference type="CDD" id="cd00161">
    <property type="entry name" value="beta-trefoil_Ricin-like"/>
    <property type="match status" value="1"/>
</dbReference>
<sequence>MLSSKYLFALICLPFSVGVTAASVPTIGGRPLSSGRFIIIAANDATRSLEFFSPGSGDNAIVDFNPKPSQANQQWSFIATEAPDTFHIQNGVSPKSFLSYPSAPNPGSIQFEQAVIDNAPIAFVVREFSPGVTAASVPTIGGRPLSSGRFNIIAANDATRSLDFFSPGAGDNAVVVFNPNPSKANQQWSFIATGAPDTFQIQNGVSTTSFLSYPSAPNPGPIQFEQAVIHSAPIAFVVRELSPGSPFFNISTNGFFLTYWTAPIPNIASPVTFETQLSPFQAWTLIPGYMISSKYLLVLICLPAFSVGVTPAGVRPLTTGRFNISILFNGFALTYWPAPNSGFPDPLTFESPGGALAPFQNWTLVAAPNSGFPDPLTFEPPGGALAPFQNWTLVAVHEEFTQDRSSTSL</sequence>
<feature type="signal peptide" evidence="1">
    <location>
        <begin position="1"/>
        <end position="21"/>
    </location>
</feature>
<name>A0A4Y7Q333_9AGAM</name>
<dbReference type="EMBL" id="ML170178">
    <property type="protein sequence ID" value="TDL21855.1"/>
    <property type="molecule type" value="Genomic_DNA"/>
</dbReference>
<dbReference type="SUPFAM" id="SSF50370">
    <property type="entry name" value="Ricin B-like lectins"/>
    <property type="match status" value="2"/>
</dbReference>